<dbReference type="EMBL" id="LAPT01000055">
    <property type="protein sequence ID" value="PXF31011.1"/>
    <property type="molecule type" value="Genomic_DNA"/>
</dbReference>
<feature type="coiled-coil region" evidence="1">
    <location>
        <begin position="18"/>
        <end position="73"/>
    </location>
</feature>
<keyword evidence="3" id="KW-1185">Reference proteome</keyword>
<dbReference type="Proteomes" id="UP000248090">
    <property type="component" value="Unassembled WGS sequence"/>
</dbReference>
<evidence type="ECO:0000313" key="3">
    <source>
        <dbReference type="Proteomes" id="UP000248090"/>
    </source>
</evidence>
<organism evidence="2 3">
    <name type="scientific">Pokkaliibacter plantistimulans</name>
    <dbReference type="NCBI Taxonomy" id="1635171"/>
    <lineage>
        <taxon>Bacteria</taxon>
        <taxon>Pseudomonadati</taxon>
        <taxon>Pseudomonadota</taxon>
        <taxon>Gammaproteobacteria</taxon>
        <taxon>Oceanospirillales</taxon>
        <taxon>Balneatrichaceae</taxon>
        <taxon>Pokkaliibacter</taxon>
    </lineage>
</organism>
<name>A0ABX5M0C4_9GAMM</name>
<proteinExistence type="predicted"/>
<accession>A0ABX5M0C4</accession>
<sequence length="91" mass="10875">MSIDKDPLLKNPDDTLTNDELRTLIRELQNRYRNLILDKKKRVGKLREQRKDIDRKNKAIGKLKAELKEKTESNNPRLWNCIVSAFKTRKR</sequence>
<dbReference type="RefSeq" id="WP_110187582.1">
    <property type="nucleotide sequence ID" value="NZ_CP177354.1"/>
</dbReference>
<evidence type="ECO:0000256" key="1">
    <source>
        <dbReference type="SAM" id="Coils"/>
    </source>
</evidence>
<comment type="caution">
    <text evidence="2">The sequence shown here is derived from an EMBL/GenBank/DDBJ whole genome shotgun (WGS) entry which is preliminary data.</text>
</comment>
<reference evidence="2 3" key="1">
    <citation type="submission" date="2015-03" db="EMBL/GenBank/DDBJ databases">
        <authorList>
            <person name="Krishnan R."/>
            <person name="Midha S."/>
            <person name="Patil P.B."/>
            <person name="Rameshkumar N."/>
        </authorList>
    </citation>
    <scope>NUCLEOTIDE SEQUENCE [LARGE SCALE GENOMIC DNA]</scope>
    <source>
        <strain evidence="2 3">L1E11</strain>
    </source>
</reference>
<gene>
    <name evidence="2" type="ORF">WH50_12290</name>
</gene>
<keyword evidence="1" id="KW-0175">Coiled coil</keyword>
<protein>
    <submittedName>
        <fullName evidence="2">Uncharacterized protein</fullName>
    </submittedName>
</protein>
<evidence type="ECO:0000313" key="2">
    <source>
        <dbReference type="EMBL" id="PXF31011.1"/>
    </source>
</evidence>